<keyword evidence="2" id="KW-0503">Monooxygenase</keyword>
<dbReference type="SUPFAM" id="SSF48264">
    <property type="entry name" value="Cytochrome P450"/>
    <property type="match status" value="1"/>
</dbReference>
<dbReference type="GO" id="GO:0004497">
    <property type="term" value="F:monooxygenase activity"/>
    <property type="evidence" value="ECO:0007669"/>
    <property type="project" value="UniProtKB-KW"/>
</dbReference>
<protein>
    <submittedName>
        <fullName evidence="3">Cytochrome P450 18a1</fullName>
    </submittedName>
</protein>
<dbReference type="PANTHER" id="PTHR24299">
    <property type="entry name" value="CYTOCHROME P450 FAMILY 1"/>
    <property type="match status" value="1"/>
</dbReference>
<sequence>MDLILLWLITLVLGYWIFKKFKEWQSTTGPLGCPFRLFAILNAKLPHLSLTELSKTYGSIYSVQMGNVFTVVLTDHRLVREAFSKETFSGRARCF</sequence>
<evidence type="ECO:0000256" key="1">
    <source>
        <dbReference type="ARBA" id="ARBA00010617"/>
    </source>
</evidence>
<proteinExistence type="inferred from homology"/>
<dbReference type="STRING" id="151549.A0A4C2A7C7"/>
<keyword evidence="4" id="KW-1185">Reference proteome</keyword>
<comment type="caution">
    <text evidence="3">The sequence shown here is derived from an EMBL/GenBank/DDBJ whole genome shotgun (WGS) entry which is preliminary data.</text>
</comment>
<dbReference type="Gene3D" id="1.10.630.10">
    <property type="entry name" value="Cytochrome P450"/>
    <property type="match status" value="1"/>
</dbReference>
<dbReference type="GO" id="GO:0016705">
    <property type="term" value="F:oxidoreductase activity, acting on paired donors, with incorporation or reduction of molecular oxygen"/>
    <property type="evidence" value="ECO:0007669"/>
    <property type="project" value="InterPro"/>
</dbReference>
<dbReference type="InterPro" id="IPR001128">
    <property type="entry name" value="Cyt_P450"/>
</dbReference>
<evidence type="ECO:0000313" key="4">
    <source>
        <dbReference type="Proteomes" id="UP000299102"/>
    </source>
</evidence>
<reference evidence="3 4" key="1">
    <citation type="journal article" date="2019" name="Commun. Biol.">
        <title>The bagworm genome reveals a unique fibroin gene that provides high tensile strength.</title>
        <authorList>
            <person name="Kono N."/>
            <person name="Nakamura H."/>
            <person name="Ohtoshi R."/>
            <person name="Tomita M."/>
            <person name="Numata K."/>
            <person name="Arakawa K."/>
        </authorList>
    </citation>
    <scope>NUCLEOTIDE SEQUENCE [LARGE SCALE GENOMIC DNA]</scope>
</reference>
<dbReference type="Proteomes" id="UP000299102">
    <property type="component" value="Unassembled WGS sequence"/>
</dbReference>
<name>A0A4C2A7C7_EUMVA</name>
<evidence type="ECO:0000313" key="3">
    <source>
        <dbReference type="EMBL" id="GBP95124.1"/>
    </source>
</evidence>
<comment type="similarity">
    <text evidence="1">Belongs to the cytochrome P450 family.</text>
</comment>
<dbReference type="EMBL" id="BGZK01002587">
    <property type="protein sequence ID" value="GBP95124.1"/>
    <property type="molecule type" value="Genomic_DNA"/>
</dbReference>
<dbReference type="GO" id="GO:0005506">
    <property type="term" value="F:iron ion binding"/>
    <property type="evidence" value="ECO:0007669"/>
    <property type="project" value="InterPro"/>
</dbReference>
<evidence type="ECO:0000256" key="2">
    <source>
        <dbReference type="ARBA" id="ARBA00023033"/>
    </source>
</evidence>
<dbReference type="InterPro" id="IPR036396">
    <property type="entry name" value="Cyt_P450_sf"/>
</dbReference>
<dbReference type="Pfam" id="PF00067">
    <property type="entry name" value="p450"/>
    <property type="match status" value="1"/>
</dbReference>
<keyword evidence="2" id="KW-0560">Oxidoreductase</keyword>
<organism evidence="3 4">
    <name type="scientific">Eumeta variegata</name>
    <name type="common">Bagworm moth</name>
    <name type="synonym">Eumeta japonica</name>
    <dbReference type="NCBI Taxonomy" id="151549"/>
    <lineage>
        <taxon>Eukaryota</taxon>
        <taxon>Metazoa</taxon>
        <taxon>Ecdysozoa</taxon>
        <taxon>Arthropoda</taxon>
        <taxon>Hexapoda</taxon>
        <taxon>Insecta</taxon>
        <taxon>Pterygota</taxon>
        <taxon>Neoptera</taxon>
        <taxon>Endopterygota</taxon>
        <taxon>Lepidoptera</taxon>
        <taxon>Glossata</taxon>
        <taxon>Ditrysia</taxon>
        <taxon>Tineoidea</taxon>
        <taxon>Psychidae</taxon>
        <taxon>Oiketicinae</taxon>
        <taxon>Eumeta</taxon>
    </lineage>
</organism>
<dbReference type="AlphaFoldDB" id="A0A4C2A7C7"/>
<dbReference type="OrthoDB" id="1844152at2759"/>
<dbReference type="PANTHER" id="PTHR24299:SF21">
    <property type="entry name" value="OS09G0441600 PROTEIN"/>
    <property type="match status" value="1"/>
</dbReference>
<gene>
    <name evidence="3" type="primary">Cyp18a1</name>
    <name evidence="3" type="ORF">EVAR_100675_1</name>
</gene>
<accession>A0A4C2A7C7</accession>
<dbReference type="GO" id="GO:0020037">
    <property type="term" value="F:heme binding"/>
    <property type="evidence" value="ECO:0007669"/>
    <property type="project" value="InterPro"/>
</dbReference>